<keyword evidence="7" id="KW-0653">Protein transport</keyword>
<evidence type="ECO:0000256" key="5">
    <source>
        <dbReference type="ARBA" id="ARBA00022519"/>
    </source>
</evidence>
<keyword evidence="5" id="KW-0997">Cell inner membrane</keyword>
<proteinExistence type="inferred from homology"/>
<protein>
    <recommendedName>
        <fullName evidence="12">TonB C-terminal domain-containing protein</fullName>
    </recommendedName>
</protein>
<keyword evidence="4" id="KW-1003">Cell membrane</keyword>
<keyword evidence="9 11" id="KW-0472">Membrane</keyword>
<dbReference type="InterPro" id="IPR006260">
    <property type="entry name" value="TonB/TolA_C"/>
</dbReference>
<evidence type="ECO:0000256" key="1">
    <source>
        <dbReference type="ARBA" id="ARBA00004383"/>
    </source>
</evidence>
<keyword evidence="3" id="KW-0813">Transport</keyword>
<dbReference type="RefSeq" id="WP_085010195.1">
    <property type="nucleotide sequence ID" value="NZ_NAAD01000008.1"/>
</dbReference>
<dbReference type="STRING" id="1969733.B5V00_07685"/>
<organism evidence="13 14">
    <name type="scientific">Geothermobacter hydrogeniphilus</name>
    <dbReference type="NCBI Taxonomy" id="1969733"/>
    <lineage>
        <taxon>Bacteria</taxon>
        <taxon>Pseudomonadati</taxon>
        <taxon>Thermodesulfobacteriota</taxon>
        <taxon>Desulfuromonadia</taxon>
        <taxon>Desulfuromonadales</taxon>
        <taxon>Geothermobacteraceae</taxon>
        <taxon>Geothermobacter</taxon>
    </lineage>
</organism>
<gene>
    <name evidence="13" type="ORF">B5V00_07685</name>
</gene>
<dbReference type="GO" id="GO:0098797">
    <property type="term" value="C:plasma membrane protein complex"/>
    <property type="evidence" value="ECO:0007669"/>
    <property type="project" value="TreeGrafter"/>
</dbReference>
<dbReference type="GO" id="GO:0031992">
    <property type="term" value="F:energy transducer activity"/>
    <property type="evidence" value="ECO:0007669"/>
    <property type="project" value="TreeGrafter"/>
</dbReference>
<evidence type="ECO:0000256" key="3">
    <source>
        <dbReference type="ARBA" id="ARBA00022448"/>
    </source>
</evidence>
<feature type="domain" description="TonB C-terminal" evidence="12">
    <location>
        <begin position="170"/>
        <end position="261"/>
    </location>
</feature>
<reference evidence="13 14" key="1">
    <citation type="submission" date="2017-03" db="EMBL/GenBank/DDBJ databases">
        <title>Genome sequence of Geothermobacter sp. EPR-M, Deep-Sea Iron Reducer.</title>
        <authorList>
            <person name="Tully B."/>
            <person name="Savalia P."/>
            <person name="Abuyen K."/>
            <person name="Baughan C."/>
            <person name="Romero E."/>
            <person name="Ronkowski C."/>
            <person name="Torres B."/>
            <person name="Tremblay J."/>
            <person name="Trujillo A."/>
            <person name="Tyler M."/>
            <person name="Perez-Rodriguez I."/>
            <person name="Amend J."/>
        </authorList>
    </citation>
    <scope>NUCLEOTIDE SEQUENCE [LARGE SCALE GENOMIC DNA]</scope>
    <source>
        <strain evidence="13 14">EPR-M</strain>
    </source>
</reference>
<evidence type="ECO:0000256" key="2">
    <source>
        <dbReference type="ARBA" id="ARBA00006555"/>
    </source>
</evidence>
<feature type="compositionally biased region" description="Low complexity" evidence="10">
    <location>
        <begin position="102"/>
        <end position="115"/>
    </location>
</feature>
<evidence type="ECO:0000313" key="14">
    <source>
        <dbReference type="Proteomes" id="UP000193136"/>
    </source>
</evidence>
<dbReference type="EMBL" id="NAAD01000008">
    <property type="protein sequence ID" value="ORJ60440.1"/>
    <property type="molecule type" value="Genomic_DNA"/>
</dbReference>
<dbReference type="NCBIfam" id="TIGR01352">
    <property type="entry name" value="tonB_Cterm"/>
    <property type="match status" value="1"/>
</dbReference>
<feature type="compositionally biased region" description="Pro residues" evidence="10">
    <location>
        <begin position="116"/>
        <end position="126"/>
    </location>
</feature>
<sequence length="261" mass="27786">MIGRCCHEEGHPWSGPLLISLGLHFLGLALTGMIYDLQVRMPDPPAPIKVGLIFTSAPKPTVPAVRPSTPPHQATRRPQPAKPPAAGTDPRPIKKAAPKPAPVVKTAHPTPAASAPKPPPPAPHRLPPSTAITAPVPSPATVPAEALPAETAPAPAAPRADPAGNPAYRAYLSDIRQRVDRSKRYPLMARRGGQQGVVLIDFEINAEGKLCRCEVERGSGFKLLDRAALKAVRAAAPFSPLPEDFGPRLALQLPIRFELRR</sequence>
<evidence type="ECO:0000256" key="4">
    <source>
        <dbReference type="ARBA" id="ARBA00022475"/>
    </source>
</evidence>
<dbReference type="PANTHER" id="PTHR33446:SF2">
    <property type="entry name" value="PROTEIN TONB"/>
    <property type="match status" value="1"/>
</dbReference>
<dbReference type="Pfam" id="PF03544">
    <property type="entry name" value="TonB_C"/>
    <property type="match status" value="1"/>
</dbReference>
<keyword evidence="14" id="KW-1185">Reference proteome</keyword>
<dbReference type="GO" id="GO:0055085">
    <property type="term" value="P:transmembrane transport"/>
    <property type="evidence" value="ECO:0007669"/>
    <property type="project" value="InterPro"/>
</dbReference>
<dbReference type="InterPro" id="IPR037682">
    <property type="entry name" value="TonB_C"/>
</dbReference>
<feature type="region of interest" description="Disordered" evidence="10">
    <location>
        <begin position="59"/>
        <end position="142"/>
    </location>
</feature>
<name>A0A1X0Y5F7_9BACT</name>
<evidence type="ECO:0000256" key="8">
    <source>
        <dbReference type="ARBA" id="ARBA00022989"/>
    </source>
</evidence>
<dbReference type="InterPro" id="IPR051045">
    <property type="entry name" value="TonB-dependent_transducer"/>
</dbReference>
<evidence type="ECO:0000256" key="10">
    <source>
        <dbReference type="SAM" id="MobiDB-lite"/>
    </source>
</evidence>
<dbReference type="OrthoDB" id="15637at2"/>
<dbReference type="Proteomes" id="UP000193136">
    <property type="component" value="Unassembled WGS sequence"/>
</dbReference>
<dbReference type="Gene3D" id="3.30.1150.10">
    <property type="match status" value="1"/>
</dbReference>
<accession>A0A1X0Y5F7</accession>
<evidence type="ECO:0000256" key="11">
    <source>
        <dbReference type="SAM" id="Phobius"/>
    </source>
</evidence>
<evidence type="ECO:0000256" key="6">
    <source>
        <dbReference type="ARBA" id="ARBA00022692"/>
    </source>
</evidence>
<dbReference type="SUPFAM" id="SSF74653">
    <property type="entry name" value="TolA/TonB C-terminal domain"/>
    <property type="match status" value="1"/>
</dbReference>
<feature type="compositionally biased region" description="Low complexity" evidence="10">
    <location>
        <begin position="127"/>
        <end position="142"/>
    </location>
</feature>
<dbReference type="PROSITE" id="PS52015">
    <property type="entry name" value="TONB_CTD"/>
    <property type="match status" value="1"/>
</dbReference>
<evidence type="ECO:0000256" key="7">
    <source>
        <dbReference type="ARBA" id="ARBA00022927"/>
    </source>
</evidence>
<evidence type="ECO:0000259" key="12">
    <source>
        <dbReference type="PROSITE" id="PS52015"/>
    </source>
</evidence>
<comment type="subcellular location">
    <subcellularLocation>
        <location evidence="1">Cell inner membrane</location>
        <topology evidence="1">Single-pass membrane protein</topology>
        <orientation evidence="1">Periplasmic side</orientation>
    </subcellularLocation>
</comment>
<dbReference type="GO" id="GO:0015031">
    <property type="term" value="P:protein transport"/>
    <property type="evidence" value="ECO:0007669"/>
    <property type="project" value="UniProtKB-KW"/>
</dbReference>
<keyword evidence="6 11" id="KW-0812">Transmembrane</keyword>
<dbReference type="AlphaFoldDB" id="A0A1X0Y5F7"/>
<evidence type="ECO:0000313" key="13">
    <source>
        <dbReference type="EMBL" id="ORJ60440.1"/>
    </source>
</evidence>
<dbReference type="PRINTS" id="PR01217">
    <property type="entry name" value="PRICHEXTENSN"/>
</dbReference>
<feature type="transmembrane region" description="Helical" evidence="11">
    <location>
        <begin position="17"/>
        <end position="35"/>
    </location>
</feature>
<comment type="similarity">
    <text evidence="2">Belongs to the TonB family.</text>
</comment>
<evidence type="ECO:0000256" key="9">
    <source>
        <dbReference type="ARBA" id="ARBA00023136"/>
    </source>
</evidence>
<comment type="caution">
    <text evidence="13">The sequence shown here is derived from an EMBL/GenBank/DDBJ whole genome shotgun (WGS) entry which is preliminary data.</text>
</comment>
<dbReference type="PANTHER" id="PTHR33446">
    <property type="entry name" value="PROTEIN TONB-RELATED"/>
    <property type="match status" value="1"/>
</dbReference>
<keyword evidence="8 11" id="KW-1133">Transmembrane helix</keyword>